<comment type="caution">
    <text evidence="9">The sequence shown here is derived from an EMBL/GenBank/DDBJ whole genome shotgun (WGS) entry which is preliminary data.</text>
</comment>
<evidence type="ECO:0000256" key="2">
    <source>
        <dbReference type="ARBA" id="ARBA00022448"/>
    </source>
</evidence>
<feature type="transmembrane region" description="Helical" evidence="7">
    <location>
        <begin position="173"/>
        <end position="194"/>
    </location>
</feature>
<dbReference type="PANTHER" id="PTHR23513">
    <property type="entry name" value="INTEGRAL MEMBRANE EFFLUX PROTEIN-RELATED"/>
    <property type="match status" value="1"/>
</dbReference>
<feature type="transmembrane region" description="Helical" evidence="7">
    <location>
        <begin position="309"/>
        <end position="331"/>
    </location>
</feature>
<dbReference type="CDD" id="cd06173">
    <property type="entry name" value="MFS_MefA_like"/>
    <property type="match status" value="1"/>
</dbReference>
<accession>A0ABW6CQN9</accession>
<keyword evidence="3" id="KW-1003">Cell membrane</keyword>
<evidence type="ECO:0000256" key="4">
    <source>
        <dbReference type="ARBA" id="ARBA00022692"/>
    </source>
</evidence>
<dbReference type="SUPFAM" id="SSF103473">
    <property type="entry name" value="MFS general substrate transporter"/>
    <property type="match status" value="1"/>
</dbReference>
<keyword evidence="5 7" id="KW-1133">Transmembrane helix</keyword>
<evidence type="ECO:0000256" key="6">
    <source>
        <dbReference type="ARBA" id="ARBA00023136"/>
    </source>
</evidence>
<feature type="domain" description="Major facilitator superfamily (MFS) profile" evidence="8">
    <location>
        <begin position="214"/>
        <end position="429"/>
    </location>
</feature>
<keyword evidence="4 7" id="KW-0812">Transmembrane</keyword>
<feature type="transmembrane region" description="Helical" evidence="7">
    <location>
        <begin position="366"/>
        <end position="388"/>
    </location>
</feature>
<dbReference type="EMBL" id="JAOTJD010000032">
    <property type="protein sequence ID" value="MFD3265404.1"/>
    <property type="molecule type" value="Genomic_DNA"/>
</dbReference>
<name>A0ABW6CQN9_9CAUL</name>
<feature type="transmembrane region" description="Helical" evidence="7">
    <location>
        <begin position="57"/>
        <end position="78"/>
    </location>
</feature>
<evidence type="ECO:0000256" key="5">
    <source>
        <dbReference type="ARBA" id="ARBA00022989"/>
    </source>
</evidence>
<evidence type="ECO:0000313" key="10">
    <source>
        <dbReference type="Proteomes" id="UP001598130"/>
    </source>
</evidence>
<dbReference type="Pfam" id="PF05977">
    <property type="entry name" value="MFS_3"/>
    <property type="match status" value="1"/>
</dbReference>
<keyword evidence="10" id="KW-1185">Reference proteome</keyword>
<dbReference type="InterPro" id="IPR020846">
    <property type="entry name" value="MFS_dom"/>
</dbReference>
<evidence type="ECO:0000313" key="9">
    <source>
        <dbReference type="EMBL" id="MFD3265404.1"/>
    </source>
</evidence>
<feature type="transmembrane region" description="Helical" evidence="7">
    <location>
        <begin position="274"/>
        <end position="297"/>
    </location>
</feature>
<keyword evidence="6 7" id="KW-0472">Membrane</keyword>
<reference evidence="9 10" key="1">
    <citation type="submission" date="2022-09" db="EMBL/GenBank/DDBJ databases">
        <title>New species of Phenylobacterium.</title>
        <authorList>
            <person name="Mieszkin S."/>
        </authorList>
    </citation>
    <scope>NUCLEOTIDE SEQUENCE [LARGE SCALE GENOMIC DNA]</scope>
    <source>
        <strain evidence="9 10">HK31-G</strain>
    </source>
</reference>
<gene>
    <name evidence="9" type="ORF">OCL97_15710</name>
</gene>
<protein>
    <submittedName>
        <fullName evidence="9">MFS transporter</fullName>
    </submittedName>
</protein>
<feature type="transmembrane region" description="Helical" evidence="7">
    <location>
        <begin position="337"/>
        <end position="354"/>
    </location>
</feature>
<keyword evidence="2" id="KW-0813">Transport</keyword>
<dbReference type="RefSeq" id="WP_377370838.1">
    <property type="nucleotide sequence ID" value="NZ_JAOTJD010000032.1"/>
</dbReference>
<dbReference type="Gene3D" id="1.20.1250.20">
    <property type="entry name" value="MFS general substrate transporter like domains"/>
    <property type="match status" value="1"/>
</dbReference>
<dbReference type="InterPro" id="IPR036259">
    <property type="entry name" value="MFS_trans_sf"/>
</dbReference>
<feature type="transmembrane region" description="Helical" evidence="7">
    <location>
        <begin position="394"/>
        <end position="415"/>
    </location>
</feature>
<feature type="transmembrane region" description="Helical" evidence="7">
    <location>
        <begin position="87"/>
        <end position="106"/>
    </location>
</feature>
<feature type="transmembrane region" description="Helical" evidence="7">
    <location>
        <begin position="144"/>
        <end position="167"/>
    </location>
</feature>
<feature type="transmembrane region" description="Helical" evidence="7">
    <location>
        <begin position="231"/>
        <end position="254"/>
    </location>
</feature>
<proteinExistence type="predicted"/>
<feature type="transmembrane region" description="Helical" evidence="7">
    <location>
        <begin position="112"/>
        <end position="132"/>
    </location>
</feature>
<evidence type="ECO:0000259" key="8">
    <source>
        <dbReference type="PROSITE" id="PS50850"/>
    </source>
</evidence>
<comment type="subcellular location">
    <subcellularLocation>
        <location evidence="1">Cell membrane</location>
        <topology evidence="1">Multi-pass membrane protein</topology>
    </subcellularLocation>
</comment>
<evidence type="ECO:0000256" key="7">
    <source>
        <dbReference type="SAM" id="Phobius"/>
    </source>
</evidence>
<feature type="transmembrane region" description="Helical" evidence="7">
    <location>
        <begin position="22"/>
        <end position="45"/>
    </location>
</feature>
<dbReference type="PROSITE" id="PS50850">
    <property type="entry name" value="MFS"/>
    <property type="match status" value="1"/>
</dbReference>
<dbReference type="InterPro" id="IPR010290">
    <property type="entry name" value="TM_effector"/>
</dbReference>
<sequence length="429" mass="44520">MATAEITPPGARQDASPTGFSSYLFTQGAWFLAFGLQMVLFPYLVRVVLQEDEIRFGLAQMSMQAPTVLLILLGGFVADRTDIRRTVLLGCGLCAVSFTGLGLFVAGGHLTYGALIAYALIIGTIGAFVTPARDALLSRVAPGGLHQGVAFATLAQFGGQILGMALATAAPLLGIPALLFGQAGLMAAAAVSATKIRPRPAGERRIRETGVLRFMAGEIGGGFRAAIASPVIGPVILCSIGMGLCFMGAFAVLLPLIVQDYFPRDLAGPARAQIATALGVFSLTFWVGSMISATALVRFGHIRRKGLAYLTSLLVGASVLVLCSIPMPFWLLCALNFVWGLGGGVAMTLGRSLVQQYAPPDKVARVLSIFTLGMMGGAPAGAVVYGVLAHAIGPHAAILFPGLGMLAIVGAVTAFSRLRHLDEAHPEAG</sequence>
<dbReference type="Proteomes" id="UP001598130">
    <property type="component" value="Unassembled WGS sequence"/>
</dbReference>
<evidence type="ECO:0000256" key="1">
    <source>
        <dbReference type="ARBA" id="ARBA00004651"/>
    </source>
</evidence>
<dbReference type="PANTHER" id="PTHR23513:SF6">
    <property type="entry name" value="MAJOR FACILITATOR SUPERFAMILY ASSOCIATED DOMAIN-CONTAINING PROTEIN"/>
    <property type="match status" value="1"/>
</dbReference>
<evidence type="ECO:0000256" key="3">
    <source>
        <dbReference type="ARBA" id="ARBA00022475"/>
    </source>
</evidence>
<organism evidence="9 10">
    <name type="scientific">Phenylobacterium ferrooxidans</name>
    <dbReference type="NCBI Taxonomy" id="2982689"/>
    <lineage>
        <taxon>Bacteria</taxon>
        <taxon>Pseudomonadati</taxon>
        <taxon>Pseudomonadota</taxon>
        <taxon>Alphaproteobacteria</taxon>
        <taxon>Caulobacterales</taxon>
        <taxon>Caulobacteraceae</taxon>
        <taxon>Phenylobacterium</taxon>
    </lineage>
</organism>